<proteinExistence type="predicted"/>
<dbReference type="AlphaFoldDB" id="A0AAD9H588"/>
<dbReference type="Proteomes" id="UP001232148">
    <property type="component" value="Unassembled WGS sequence"/>
</dbReference>
<keyword evidence="2" id="KW-1133">Transmembrane helix</keyword>
<evidence type="ECO:0000256" key="1">
    <source>
        <dbReference type="SAM" id="MobiDB-lite"/>
    </source>
</evidence>
<keyword evidence="2" id="KW-0472">Membrane</keyword>
<dbReference type="EMBL" id="MU843030">
    <property type="protein sequence ID" value="KAK2022711.1"/>
    <property type="molecule type" value="Genomic_DNA"/>
</dbReference>
<accession>A0AAD9H588</accession>
<sequence length="259" mass="28938">VFNDAFATLFFSPESDHRNEPPPLAMLWAICLELAIVFLSIWILCERSLRIKIQQEMAKRESNLAEHEGNLFKLVSEFKQVVIYAHDLIVDFNDFAIPFHETVMGFFEIKNLIAGAAGVGISPSASCPHDEFMRKAEECLILVALTRKSLCDLLERGYDDPLAQAGPIDARYAQSLAVFKRRMAELEAQWELQPDSDSDAGDEDLDDLEDSGEDEDEYDGLPSLFPAYDNKTRIVSFCDANGAVVPKAQDKQDGGELLA</sequence>
<keyword evidence="2" id="KW-0812">Transmembrane</keyword>
<feature type="transmembrane region" description="Helical" evidence="2">
    <location>
        <begin position="25"/>
        <end position="45"/>
    </location>
</feature>
<feature type="compositionally biased region" description="Acidic residues" evidence="1">
    <location>
        <begin position="194"/>
        <end position="219"/>
    </location>
</feature>
<evidence type="ECO:0000256" key="2">
    <source>
        <dbReference type="SAM" id="Phobius"/>
    </source>
</evidence>
<evidence type="ECO:0000313" key="3">
    <source>
        <dbReference type="EMBL" id="KAK2022711.1"/>
    </source>
</evidence>
<gene>
    <name evidence="3" type="ORF">LX32DRAFT_602371</name>
</gene>
<keyword evidence="4" id="KW-1185">Reference proteome</keyword>
<reference evidence="3" key="1">
    <citation type="submission" date="2021-06" db="EMBL/GenBank/DDBJ databases">
        <title>Comparative genomics, transcriptomics and evolutionary studies reveal genomic signatures of adaptation to plant cell wall in hemibiotrophic fungi.</title>
        <authorList>
            <consortium name="DOE Joint Genome Institute"/>
            <person name="Baroncelli R."/>
            <person name="Diaz J.F."/>
            <person name="Benocci T."/>
            <person name="Peng M."/>
            <person name="Battaglia E."/>
            <person name="Haridas S."/>
            <person name="Andreopoulos W."/>
            <person name="Labutti K."/>
            <person name="Pangilinan J."/>
            <person name="Floch G.L."/>
            <person name="Makela M.R."/>
            <person name="Henrissat B."/>
            <person name="Grigoriev I.V."/>
            <person name="Crouch J.A."/>
            <person name="De Vries R.P."/>
            <person name="Sukno S.A."/>
            <person name="Thon M.R."/>
        </authorList>
    </citation>
    <scope>NUCLEOTIDE SEQUENCE</scope>
    <source>
        <strain evidence="3">MAFF235873</strain>
    </source>
</reference>
<name>A0AAD9H588_9PEZI</name>
<feature type="non-terminal residue" evidence="3">
    <location>
        <position position="259"/>
    </location>
</feature>
<evidence type="ECO:0000313" key="4">
    <source>
        <dbReference type="Proteomes" id="UP001232148"/>
    </source>
</evidence>
<organism evidence="3 4">
    <name type="scientific">Colletotrichum zoysiae</name>
    <dbReference type="NCBI Taxonomy" id="1216348"/>
    <lineage>
        <taxon>Eukaryota</taxon>
        <taxon>Fungi</taxon>
        <taxon>Dikarya</taxon>
        <taxon>Ascomycota</taxon>
        <taxon>Pezizomycotina</taxon>
        <taxon>Sordariomycetes</taxon>
        <taxon>Hypocreomycetidae</taxon>
        <taxon>Glomerellales</taxon>
        <taxon>Glomerellaceae</taxon>
        <taxon>Colletotrichum</taxon>
        <taxon>Colletotrichum graminicola species complex</taxon>
    </lineage>
</organism>
<comment type="caution">
    <text evidence="3">The sequence shown here is derived from an EMBL/GenBank/DDBJ whole genome shotgun (WGS) entry which is preliminary data.</text>
</comment>
<feature type="region of interest" description="Disordered" evidence="1">
    <location>
        <begin position="190"/>
        <end position="224"/>
    </location>
</feature>
<protein>
    <submittedName>
        <fullName evidence="3">Uncharacterized protein</fullName>
    </submittedName>
</protein>